<dbReference type="GO" id="GO:0016787">
    <property type="term" value="F:hydrolase activity"/>
    <property type="evidence" value="ECO:0007669"/>
    <property type="project" value="UniProtKB-KW"/>
</dbReference>
<dbReference type="InterPro" id="IPR050789">
    <property type="entry name" value="Diverse_Enzym_Activities"/>
</dbReference>
<evidence type="ECO:0000259" key="3">
    <source>
        <dbReference type="Pfam" id="PF00144"/>
    </source>
</evidence>
<gene>
    <name evidence="4" type="primary">lovD_3</name>
    <name evidence="4" type="ORF">LSUE1_G003702</name>
</gene>
<name>A0A8T9C648_9HELO</name>
<protein>
    <submittedName>
        <fullName evidence="4">Acyltransferase LovD</fullName>
    </submittedName>
</protein>
<comment type="caution">
    <text evidence="4">The sequence shown here is derived from an EMBL/GenBank/DDBJ whole genome shotgun (WGS) entry which is preliminary data.</text>
</comment>
<sequence>MANETFEQRMERACRDKEIPGAVLIADDKTGKFRYEKVFGNRSLKDPSKSDPMTIDSTMWLASCSKFPTSVAAMQCVERGSLKLDDDVTGILPELKGLKILKKFDDGDEEPTMVENTKPITLRHLLTHSSGLSYDVFNPVMARYRVTVDKVTPDLKIKQPMEISMKVPLLFEPGTSWEYSVGIDWAGKMVERVSGMELEAYLNKNVWGPLGTSNSITFHPKSHPTTFQKLTDMSLRQGGITPFGTTASPEAPVEYTEDRAWNLEAPDCFGGAGLFGALPDYQNLLNSICADDGKILKKETVDHMFQDHLSAASKAAMNEKLVIPAMRDVYGVEEGMEVTFGLGGMIYLKDVEGGRKAGTMNWGGYPNLIWFCDRKTGLSGISGTQICPPGDPKFKQLFALWEQELYKSVAKGKL</sequence>
<dbReference type="Pfam" id="PF00144">
    <property type="entry name" value="Beta-lactamase"/>
    <property type="match status" value="1"/>
</dbReference>
<dbReference type="InterPro" id="IPR012338">
    <property type="entry name" value="Beta-lactam/transpept-like"/>
</dbReference>
<dbReference type="OrthoDB" id="428260at2759"/>
<dbReference type="AlphaFoldDB" id="A0A8T9C648"/>
<evidence type="ECO:0000256" key="2">
    <source>
        <dbReference type="ARBA" id="ARBA00022801"/>
    </source>
</evidence>
<dbReference type="SUPFAM" id="SSF56601">
    <property type="entry name" value="beta-lactamase/transpeptidase-like"/>
    <property type="match status" value="1"/>
</dbReference>
<dbReference type="Proteomes" id="UP000469558">
    <property type="component" value="Unassembled WGS sequence"/>
</dbReference>
<keyword evidence="4" id="KW-0808">Transferase</keyword>
<comment type="similarity">
    <text evidence="1">Belongs to the class-A beta-lactamase family.</text>
</comment>
<keyword evidence="2" id="KW-0378">Hydrolase</keyword>
<dbReference type="EMBL" id="QGMK01000594">
    <property type="protein sequence ID" value="TVY80866.1"/>
    <property type="molecule type" value="Genomic_DNA"/>
</dbReference>
<evidence type="ECO:0000313" key="5">
    <source>
        <dbReference type="Proteomes" id="UP000469558"/>
    </source>
</evidence>
<dbReference type="Gene3D" id="3.40.710.10">
    <property type="entry name" value="DD-peptidase/beta-lactamase superfamily"/>
    <property type="match status" value="1"/>
</dbReference>
<accession>A0A8T9C648</accession>
<evidence type="ECO:0000256" key="1">
    <source>
        <dbReference type="ARBA" id="ARBA00009009"/>
    </source>
</evidence>
<proteinExistence type="inferred from homology"/>
<feature type="domain" description="Beta-lactamase-related" evidence="3">
    <location>
        <begin position="5"/>
        <end position="379"/>
    </location>
</feature>
<dbReference type="InterPro" id="IPR001466">
    <property type="entry name" value="Beta-lactam-related"/>
</dbReference>
<keyword evidence="5" id="KW-1185">Reference proteome</keyword>
<dbReference type="PANTHER" id="PTHR43283:SF17">
    <property type="entry name" value="(LOVD), PUTATIVE (AFU_ORTHOLOGUE AFUA_5G00920)-RELATED"/>
    <property type="match status" value="1"/>
</dbReference>
<dbReference type="PANTHER" id="PTHR43283">
    <property type="entry name" value="BETA-LACTAMASE-RELATED"/>
    <property type="match status" value="1"/>
</dbReference>
<organism evidence="4 5">
    <name type="scientific">Lachnellula suecica</name>
    <dbReference type="NCBI Taxonomy" id="602035"/>
    <lineage>
        <taxon>Eukaryota</taxon>
        <taxon>Fungi</taxon>
        <taxon>Dikarya</taxon>
        <taxon>Ascomycota</taxon>
        <taxon>Pezizomycotina</taxon>
        <taxon>Leotiomycetes</taxon>
        <taxon>Helotiales</taxon>
        <taxon>Lachnaceae</taxon>
        <taxon>Lachnellula</taxon>
    </lineage>
</organism>
<reference evidence="4 5" key="1">
    <citation type="submission" date="2018-05" db="EMBL/GenBank/DDBJ databases">
        <title>Genome sequencing and assembly of the regulated plant pathogen Lachnellula willkommii and related sister species for the development of diagnostic species identification markers.</title>
        <authorList>
            <person name="Giroux E."/>
            <person name="Bilodeau G."/>
        </authorList>
    </citation>
    <scope>NUCLEOTIDE SEQUENCE [LARGE SCALE GENOMIC DNA]</scope>
    <source>
        <strain evidence="4 5">CBS 268.59</strain>
    </source>
</reference>
<evidence type="ECO:0000313" key="4">
    <source>
        <dbReference type="EMBL" id="TVY80866.1"/>
    </source>
</evidence>
<keyword evidence="4" id="KW-0012">Acyltransferase</keyword>
<dbReference type="GO" id="GO:0016746">
    <property type="term" value="F:acyltransferase activity"/>
    <property type="evidence" value="ECO:0007669"/>
    <property type="project" value="UniProtKB-KW"/>
</dbReference>